<keyword evidence="3 6" id="KW-0812">Transmembrane</keyword>
<accession>A0A2M8W0H3</accession>
<dbReference type="GO" id="GO:0005886">
    <property type="term" value="C:plasma membrane"/>
    <property type="evidence" value="ECO:0007669"/>
    <property type="project" value="UniProtKB-SubCell"/>
</dbReference>
<dbReference type="InterPro" id="IPR022791">
    <property type="entry name" value="L-PG_synthase/AglD"/>
</dbReference>
<keyword evidence="5 6" id="KW-0472">Membrane</keyword>
<dbReference type="OrthoDB" id="9126302at2"/>
<dbReference type="RefSeq" id="WP_100369428.1">
    <property type="nucleotide sequence ID" value="NZ_PGTY01000004.1"/>
</dbReference>
<keyword evidence="8" id="KW-1185">Reference proteome</keyword>
<name>A0A2M8W0H3_9RHOB</name>
<dbReference type="PANTHER" id="PTHR40277">
    <property type="entry name" value="BLL5419 PROTEIN"/>
    <property type="match status" value="1"/>
</dbReference>
<keyword evidence="2" id="KW-1003">Cell membrane</keyword>
<dbReference type="AlphaFoldDB" id="A0A2M8W0H3"/>
<dbReference type="PANTHER" id="PTHR40277:SF1">
    <property type="entry name" value="BLL5419 PROTEIN"/>
    <property type="match status" value="1"/>
</dbReference>
<proteinExistence type="predicted"/>
<feature type="transmembrane region" description="Helical" evidence="6">
    <location>
        <begin position="153"/>
        <end position="180"/>
    </location>
</feature>
<evidence type="ECO:0000256" key="3">
    <source>
        <dbReference type="ARBA" id="ARBA00022692"/>
    </source>
</evidence>
<keyword evidence="4 6" id="KW-1133">Transmembrane helix</keyword>
<organism evidence="7 8">
    <name type="scientific">Yoonia maricola</name>
    <dbReference type="NCBI Taxonomy" id="420999"/>
    <lineage>
        <taxon>Bacteria</taxon>
        <taxon>Pseudomonadati</taxon>
        <taxon>Pseudomonadota</taxon>
        <taxon>Alphaproteobacteria</taxon>
        <taxon>Rhodobacterales</taxon>
        <taxon>Paracoccaceae</taxon>
        <taxon>Yoonia</taxon>
    </lineage>
</organism>
<reference evidence="7 8" key="1">
    <citation type="submission" date="2017-11" db="EMBL/GenBank/DDBJ databases">
        <title>Genomic Encyclopedia of Archaeal and Bacterial Type Strains, Phase II (KMG-II): From Individual Species to Whole Genera.</title>
        <authorList>
            <person name="Goeker M."/>
        </authorList>
    </citation>
    <scope>NUCLEOTIDE SEQUENCE [LARGE SCALE GENOMIC DNA]</scope>
    <source>
        <strain evidence="7 8">DSM 29128</strain>
    </source>
</reference>
<gene>
    <name evidence="7" type="ORF">BC777_3483</name>
</gene>
<evidence type="ECO:0000256" key="1">
    <source>
        <dbReference type="ARBA" id="ARBA00004651"/>
    </source>
</evidence>
<evidence type="ECO:0000256" key="6">
    <source>
        <dbReference type="SAM" id="Phobius"/>
    </source>
</evidence>
<feature type="transmembrane region" description="Helical" evidence="6">
    <location>
        <begin position="233"/>
        <end position="258"/>
    </location>
</feature>
<dbReference type="Proteomes" id="UP000228531">
    <property type="component" value="Unassembled WGS sequence"/>
</dbReference>
<sequence>MTRAGLWRIGQLAFTAVLIALLWSAADGPEIIHLLSQAEPLWLLAAVAVLICQTALSALRWKVTAAHLGQTLRLPHAIKEYFMSQVVNQALPGAVVGDAARAVRARAQAGLAVATQAVVFERLAGQIAMFLTMAGAFAVTYLSVGGLEWPMTYAAPIGTAVAIGCLIAALIAVGLWFPAMMGAKLSGWMRPFYTALLSRQALPAQIGLGVSITLCNLTAFGLCAWAVGVSLSLAAILAIVPVILFSMLIPFTVSGWGIREGAAAVLLPLAGTTASEGVAASVMFGIAMLLAVVPGLIALVLK</sequence>
<evidence type="ECO:0000313" key="8">
    <source>
        <dbReference type="Proteomes" id="UP000228531"/>
    </source>
</evidence>
<evidence type="ECO:0000256" key="4">
    <source>
        <dbReference type="ARBA" id="ARBA00022989"/>
    </source>
</evidence>
<feature type="transmembrane region" description="Helical" evidence="6">
    <location>
        <begin position="201"/>
        <end position="227"/>
    </location>
</feature>
<comment type="caution">
    <text evidence="7">The sequence shown here is derived from an EMBL/GenBank/DDBJ whole genome shotgun (WGS) entry which is preliminary data.</text>
</comment>
<dbReference type="EMBL" id="PGTY01000004">
    <property type="protein sequence ID" value="PJI84424.1"/>
    <property type="molecule type" value="Genomic_DNA"/>
</dbReference>
<feature type="transmembrane region" description="Helical" evidence="6">
    <location>
        <begin position="278"/>
        <end position="301"/>
    </location>
</feature>
<feature type="transmembrane region" description="Helical" evidence="6">
    <location>
        <begin position="127"/>
        <end position="147"/>
    </location>
</feature>
<comment type="subcellular location">
    <subcellularLocation>
        <location evidence="1">Cell membrane</location>
        <topology evidence="1">Multi-pass membrane protein</topology>
    </subcellularLocation>
</comment>
<feature type="transmembrane region" description="Helical" evidence="6">
    <location>
        <begin position="42"/>
        <end position="61"/>
    </location>
</feature>
<evidence type="ECO:0000256" key="2">
    <source>
        <dbReference type="ARBA" id="ARBA00022475"/>
    </source>
</evidence>
<dbReference type="Pfam" id="PF03706">
    <property type="entry name" value="LPG_synthase_TM"/>
    <property type="match status" value="1"/>
</dbReference>
<evidence type="ECO:0000256" key="5">
    <source>
        <dbReference type="ARBA" id="ARBA00023136"/>
    </source>
</evidence>
<evidence type="ECO:0000313" key="7">
    <source>
        <dbReference type="EMBL" id="PJI84424.1"/>
    </source>
</evidence>
<protein>
    <submittedName>
        <fullName evidence="7">Uncharacterized protein (TIRG00374 family)</fullName>
    </submittedName>
</protein>